<dbReference type="Pfam" id="PF01168">
    <property type="entry name" value="Ala_racemase_N"/>
    <property type="match status" value="1"/>
</dbReference>
<dbReference type="InterPro" id="IPR051466">
    <property type="entry name" value="D-amino_acid_metab_enzyme"/>
</dbReference>
<comment type="similarity">
    <text evidence="1">Belongs to the DSD1 family.</text>
</comment>
<dbReference type="RefSeq" id="WP_136141808.1">
    <property type="nucleotide sequence ID" value="NZ_CP039247.1"/>
</dbReference>
<dbReference type="AlphaFoldDB" id="A0A4P7QI22"/>
<evidence type="ECO:0000313" key="4">
    <source>
        <dbReference type="EMBL" id="QCB29180.1"/>
    </source>
</evidence>
<dbReference type="SUPFAM" id="SSF51419">
    <property type="entry name" value="PLP-binding barrel"/>
    <property type="match status" value="1"/>
</dbReference>
<dbReference type="OrthoDB" id="9811417at2"/>
<evidence type="ECO:0000256" key="1">
    <source>
        <dbReference type="ARBA" id="ARBA00005323"/>
    </source>
</evidence>
<name>A0A4P7QI22_9CORY</name>
<dbReference type="Proteomes" id="UP000296352">
    <property type="component" value="Chromosome"/>
</dbReference>
<evidence type="ECO:0000256" key="2">
    <source>
        <dbReference type="ARBA" id="ARBA00023239"/>
    </source>
</evidence>
<dbReference type="Gene3D" id="3.20.20.10">
    <property type="entry name" value="Alanine racemase"/>
    <property type="match status" value="1"/>
</dbReference>
<gene>
    <name evidence="4" type="primary">dthadh</name>
    <name evidence="4" type="ORF">CENDO_09625</name>
</gene>
<keyword evidence="2 4" id="KW-0456">Lyase</keyword>
<dbReference type="EMBL" id="CP039247">
    <property type="protein sequence ID" value="QCB29180.1"/>
    <property type="molecule type" value="Genomic_DNA"/>
</dbReference>
<dbReference type="PANTHER" id="PTHR28004">
    <property type="entry name" value="ZGC:162816-RELATED"/>
    <property type="match status" value="1"/>
</dbReference>
<evidence type="ECO:0000259" key="3">
    <source>
        <dbReference type="SMART" id="SM01119"/>
    </source>
</evidence>
<dbReference type="InterPro" id="IPR042208">
    <property type="entry name" value="D-ser_dehydrat-like_sf"/>
</dbReference>
<dbReference type="SMART" id="SM01119">
    <property type="entry name" value="D-ser_dehydrat"/>
    <property type="match status" value="1"/>
</dbReference>
<dbReference type="Pfam" id="PF14031">
    <property type="entry name" value="D-ser_dehydrat"/>
    <property type="match status" value="1"/>
</dbReference>
<dbReference type="Gene3D" id="2.40.37.20">
    <property type="entry name" value="D-serine dehydratase-like domain"/>
    <property type="match status" value="1"/>
</dbReference>
<evidence type="ECO:0000313" key="5">
    <source>
        <dbReference type="Proteomes" id="UP000296352"/>
    </source>
</evidence>
<feature type="domain" description="D-serine dehydratase-like" evidence="3">
    <location>
        <begin position="241"/>
        <end position="333"/>
    </location>
</feature>
<dbReference type="PANTHER" id="PTHR28004:SF2">
    <property type="entry name" value="D-SERINE DEHYDRATASE"/>
    <property type="match status" value="1"/>
</dbReference>
<proteinExistence type="inferred from homology"/>
<organism evidence="4 5">
    <name type="scientific">Corynebacterium endometrii</name>
    <dbReference type="NCBI Taxonomy" id="2488819"/>
    <lineage>
        <taxon>Bacteria</taxon>
        <taxon>Bacillati</taxon>
        <taxon>Actinomycetota</taxon>
        <taxon>Actinomycetes</taxon>
        <taxon>Mycobacteriales</taxon>
        <taxon>Corynebacteriaceae</taxon>
        <taxon>Corynebacterium</taxon>
    </lineage>
</organism>
<dbReference type="KEGG" id="cee:CENDO_09625"/>
<dbReference type="GO" id="GO:0036088">
    <property type="term" value="P:D-serine catabolic process"/>
    <property type="evidence" value="ECO:0007669"/>
    <property type="project" value="TreeGrafter"/>
</dbReference>
<reference evidence="4 5" key="1">
    <citation type="submission" date="2019-04" db="EMBL/GenBank/DDBJ databases">
        <title>Corynebacterium endometrii sp. nov., isolated from the uterus of a cow with endometritis.</title>
        <authorList>
            <person name="Ballas P."/>
            <person name="Ruckert C."/>
            <person name="Wagener K."/>
            <person name="Drillich M."/>
            <person name="Kaempfer P."/>
            <person name="Busse H.-J."/>
            <person name="Ehling-Schulz M."/>
        </authorList>
    </citation>
    <scope>NUCLEOTIDE SEQUENCE [LARGE SCALE GENOMIC DNA]</scope>
    <source>
        <strain evidence="4 5">LMM-1653</strain>
    </source>
</reference>
<dbReference type="InterPro" id="IPR029066">
    <property type="entry name" value="PLP-binding_barrel"/>
</dbReference>
<dbReference type="InterPro" id="IPR001608">
    <property type="entry name" value="Ala_racemase_N"/>
</dbReference>
<dbReference type="InterPro" id="IPR026956">
    <property type="entry name" value="D-ser_dehydrat-like_dom"/>
</dbReference>
<accession>A0A4P7QI22</accession>
<sequence>MEYPTPYVRIDLPTVRANLLRLAEFATARGLHVRPHAKTHKLLPIAAMQLDAGAHGLTVATMDEAEVFAAGGFKDLFIAFPLWPTAQLKERIAALIDQGCSVRVGVDSTEAAAGWAGVEGLELMIELDSGHHRSGTLPERAPAIAHVAQVGGVRVAGVFTFPGHSYGPVAAHSASKDELATLTAARTCLGDAGFEELVISGGSTPSAFESSEELDEIRPGVYPFYDAQQLALGRCTEADIALTVVATVVSKREDLGTFILDAGSKNLGSDKPAWVDGMGRIKGHPSARIVALSEHHATVRWEEELPALGSRVEIIPNHVCLVPALASRVIAVDGDCERVWPVDA</sequence>
<keyword evidence="5" id="KW-1185">Reference proteome</keyword>
<dbReference type="EC" id="4.3.1.27" evidence="4"/>
<protein>
    <submittedName>
        <fullName evidence="4">D-threo-3-hydroxyaspartate dehydratase</fullName>
        <ecNumber evidence="4">4.3.1.27</ecNumber>
    </submittedName>
</protein>
<dbReference type="GO" id="GO:0008721">
    <property type="term" value="F:D-serine ammonia-lyase activity"/>
    <property type="evidence" value="ECO:0007669"/>
    <property type="project" value="TreeGrafter"/>
</dbReference>